<keyword evidence="12" id="KW-0325">Glycoprotein</keyword>
<dbReference type="PANTHER" id="PTHR11214">
    <property type="entry name" value="BETA-1,3-N-ACETYLGLUCOSAMINYLTRANSFERASE"/>
    <property type="match status" value="1"/>
</dbReference>
<evidence type="ECO:0000313" key="18">
    <source>
        <dbReference type="Proteomes" id="UP001066276"/>
    </source>
</evidence>
<evidence type="ECO:0000256" key="15">
    <source>
        <dbReference type="ARBA" id="ARBA00065824"/>
    </source>
</evidence>
<evidence type="ECO:0000256" key="6">
    <source>
        <dbReference type="ARBA" id="ARBA00022679"/>
    </source>
</evidence>
<dbReference type="GO" id="GO:0030311">
    <property type="term" value="P:poly-N-acetyllactosamine biosynthetic process"/>
    <property type="evidence" value="ECO:0007669"/>
    <property type="project" value="TreeGrafter"/>
</dbReference>
<comment type="similarity">
    <text evidence="4 16">Belongs to the glycosyltransferase 31 family.</text>
</comment>
<comment type="pathway">
    <text evidence="3">Protein modification; protein glycosylation.</text>
</comment>
<protein>
    <recommendedName>
        <fullName evidence="16">Hexosyltransferase</fullName>
        <ecNumber evidence="16">2.4.1.-</ecNumber>
    </recommendedName>
</protein>
<keyword evidence="5 16" id="KW-0328">Glycosyltransferase</keyword>
<dbReference type="GO" id="GO:0000139">
    <property type="term" value="C:Golgi membrane"/>
    <property type="evidence" value="ECO:0007669"/>
    <property type="project" value="UniProtKB-SubCell"/>
</dbReference>
<evidence type="ECO:0000256" key="2">
    <source>
        <dbReference type="ARBA" id="ARBA00004323"/>
    </source>
</evidence>
<dbReference type="GO" id="GO:0008532">
    <property type="term" value="F:N-acetyllactosaminide beta-1,3-N-acetylglucosaminyltransferase activity"/>
    <property type="evidence" value="ECO:0007669"/>
    <property type="project" value="UniProtKB-EC"/>
</dbReference>
<dbReference type="Pfam" id="PF01762">
    <property type="entry name" value="Galactosyl_T"/>
    <property type="match status" value="1"/>
</dbReference>
<keyword evidence="13" id="KW-0464">Manganese</keyword>
<evidence type="ECO:0000256" key="12">
    <source>
        <dbReference type="ARBA" id="ARBA00023180"/>
    </source>
</evidence>
<gene>
    <name evidence="17" type="ORF">NDU88_004863</name>
</gene>
<evidence type="ECO:0000256" key="8">
    <source>
        <dbReference type="ARBA" id="ARBA00022968"/>
    </source>
</evidence>
<evidence type="ECO:0000256" key="3">
    <source>
        <dbReference type="ARBA" id="ARBA00004922"/>
    </source>
</evidence>
<evidence type="ECO:0000256" key="5">
    <source>
        <dbReference type="ARBA" id="ARBA00022676"/>
    </source>
</evidence>
<comment type="subcellular location">
    <subcellularLocation>
        <location evidence="2 16">Golgi apparatus membrane</location>
        <topology evidence="2 16">Single-pass type II membrane protein</topology>
    </subcellularLocation>
</comment>
<evidence type="ECO:0000256" key="7">
    <source>
        <dbReference type="ARBA" id="ARBA00022692"/>
    </source>
</evidence>
<comment type="catalytic activity">
    <reaction evidence="14">
        <text>a beta-D-galactosyl-(1-&gt;4)-N-acetyl-beta-D-glucosaminyl derivative + UDP-N-acetyl-alpha-D-glucosamine = an N-acetyl-beta-D-glucosaminyl-(1-&gt;3)-beta-D-galactosyl-(1-&gt;4)-N-acetyl-beta-D-glucosaminyl derivative + UDP + H(+)</text>
        <dbReference type="Rhea" id="RHEA:14389"/>
        <dbReference type="ChEBI" id="CHEBI:15378"/>
        <dbReference type="ChEBI" id="CHEBI:57705"/>
        <dbReference type="ChEBI" id="CHEBI:58223"/>
        <dbReference type="ChEBI" id="CHEBI:133507"/>
        <dbReference type="ChEBI" id="CHEBI:134090"/>
        <dbReference type="EC" id="2.4.1.149"/>
    </reaction>
</comment>
<keyword evidence="18" id="KW-1185">Reference proteome</keyword>
<evidence type="ECO:0000256" key="13">
    <source>
        <dbReference type="ARBA" id="ARBA00023211"/>
    </source>
</evidence>
<keyword evidence="11" id="KW-0472">Membrane</keyword>
<evidence type="ECO:0000256" key="9">
    <source>
        <dbReference type="ARBA" id="ARBA00022989"/>
    </source>
</evidence>
<accession>A0AAV7N2N9</accession>
<comment type="subunit">
    <text evidence="15">Interacts with B3GNT8; this interaction greatly increases B3GNT2 catalytic activity, independently of B3GNT8 enzymatic activity.</text>
</comment>
<proteinExistence type="inferred from homology"/>
<dbReference type="EMBL" id="JANPWB010000013">
    <property type="protein sequence ID" value="KAJ1107473.1"/>
    <property type="molecule type" value="Genomic_DNA"/>
</dbReference>
<evidence type="ECO:0000256" key="1">
    <source>
        <dbReference type="ARBA" id="ARBA00001936"/>
    </source>
</evidence>
<dbReference type="GO" id="GO:0016262">
    <property type="term" value="F:protein N-acetylglucosaminyltransferase activity"/>
    <property type="evidence" value="ECO:0007669"/>
    <property type="project" value="TreeGrafter"/>
</dbReference>
<sequence>MSPPAATISSVGIMKENLARNNLSETLLPNLALLLKKKIPALNGYWNKKQHEIFRDLERQASVSTSCGVNQETISQIKDFHTYPEIYKQFVSYSDCREFPMLINQVNKCSENHTFLLLAIKSVSKNFDKRQALRETWGREMEYRGLQVRTVFLLGTEKDGSGPDLQPLVKFESELFHDILQWDFQDSFLNLTLKDNLFLKWVTVHCPNVSFIFKGDDDVFTNTFGVLQYLESIEQHRAKFLYMGHLVTEASPFRDSRSKYYIPKSFYEGSYPPYVGGGGFVFSGSLAKWLYLISQYIKFYPIDDVYTGLCFQALQVVAQMNTEFQTFDIAEKERDNPCTHKKLLLVHQRMPQQLLRLWRRMQDPSLKC</sequence>
<dbReference type="FunFam" id="3.90.550.50:FF:000010">
    <property type="entry name" value="Hexosyltransferase"/>
    <property type="match status" value="1"/>
</dbReference>
<name>A0AAV7N2N9_PLEWA</name>
<organism evidence="17 18">
    <name type="scientific">Pleurodeles waltl</name>
    <name type="common">Iberian ribbed newt</name>
    <dbReference type="NCBI Taxonomy" id="8319"/>
    <lineage>
        <taxon>Eukaryota</taxon>
        <taxon>Metazoa</taxon>
        <taxon>Chordata</taxon>
        <taxon>Craniata</taxon>
        <taxon>Vertebrata</taxon>
        <taxon>Euteleostomi</taxon>
        <taxon>Amphibia</taxon>
        <taxon>Batrachia</taxon>
        <taxon>Caudata</taxon>
        <taxon>Salamandroidea</taxon>
        <taxon>Salamandridae</taxon>
        <taxon>Pleurodelinae</taxon>
        <taxon>Pleurodeles</taxon>
    </lineage>
</organism>
<keyword evidence="9" id="KW-1133">Transmembrane helix</keyword>
<evidence type="ECO:0000256" key="14">
    <source>
        <dbReference type="ARBA" id="ARBA00050470"/>
    </source>
</evidence>
<dbReference type="AlphaFoldDB" id="A0AAV7N2N9"/>
<dbReference type="InterPro" id="IPR002659">
    <property type="entry name" value="Glyco_trans_31"/>
</dbReference>
<reference evidence="17" key="1">
    <citation type="journal article" date="2022" name="bioRxiv">
        <title>Sequencing and chromosome-scale assembly of the giantPleurodeles waltlgenome.</title>
        <authorList>
            <person name="Brown T."/>
            <person name="Elewa A."/>
            <person name="Iarovenko S."/>
            <person name="Subramanian E."/>
            <person name="Araus A.J."/>
            <person name="Petzold A."/>
            <person name="Susuki M."/>
            <person name="Suzuki K.-i.T."/>
            <person name="Hayashi T."/>
            <person name="Toyoda A."/>
            <person name="Oliveira C."/>
            <person name="Osipova E."/>
            <person name="Leigh N.D."/>
            <person name="Simon A."/>
            <person name="Yun M.H."/>
        </authorList>
    </citation>
    <scope>NUCLEOTIDE SEQUENCE</scope>
    <source>
        <strain evidence="17">20211129_DDA</strain>
        <tissue evidence="17">Liver</tissue>
    </source>
</reference>
<evidence type="ECO:0000256" key="4">
    <source>
        <dbReference type="ARBA" id="ARBA00008661"/>
    </source>
</evidence>
<dbReference type="Proteomes" id="UP001066276">
    <property type="component" value="Chromosome 9"/>
</dbReference>
<comment type="cofactor">
    <cofactor evidence="1">
        <name>Mn(2+)</name>
        <dbReference type="ChEBI" id="CHEBI:29035"/>
    </cofactor>
</comment>
<evidence type="ECO:0000313" key="17">
    <source>
        <dbReference type="EMBL" id="KAJ1107473.1"/>
    </source>
</evidence>
<dbReference type="GO" id="GO:0006493">
    <property type="term" value="P:protein O-linked glycosylation"/>
    <property type="evidence" value="ECO:0007669"/>
    <property type="project" value="TreeGrafter"/>
</dbReference>
<keyword evidence="10 16" id="KW-0333">Golgi apparatus</keyword>
<keyword evidence="8" id="KW-0735">Signal-anchor</keyword>
<dbReference type="Gene3D" id="3.90.550.50">
    <property type="match status" value="1"/>
</dbReference>
<evidence type="ECO:0000256" key="11">
    <source>
        <dbReference type="ARBA" id="ARBA00023136"/>
    </source>
</evidence>
<keyword evidence="6" id="KW-0808">Transferase</keyword>
<evidence type="ECO:0000256" key="16">
    <source>
        <dbReference type="RuleBase" id="RU363063"/>
    </source>
</evidence>
<keyword evidence="7" id="KW-0812">Transmembrane</keyword>
<evidence type="ECO:0000256" key="10">
    <source>
        <dbReference type="ARBA" id="ARBA00023034"/>
    </source>
</evidence>
<dbReference type="PANTHER" id="PTHR11214:SF87">
    <property type="entry name" value="UDP-GLCNAC:BETAGAL BETA-1,3-N-ACETYLGLUCOSAMINYLTRANSFERASE 8"/>
    <property type="match status" value="1"/>
</dbReference>
<dbReference type="EC" id="2.4.1.-" evidence="16"/>
<comment type="caution">
    <text evidence="17">The sequence shown here is derived from an EMBL/GenBank/DDBJ whole genome shotgun (WGS) entry which is preliminary data.</text>
</comment>